<comment type="caution">
    <text evidence="3">The sequence shown here is derived from an EMBL/GenBank/DDBJ whole genome shotgun (WGS) entry which is preliminary data.</text>
</comment>
<evidence type="ECO:0000259" key="2">
    <source>
        <dbReference type="Pfam" id="PF00296"/>
    </source>
</evidence>
<gene>
    <name evidence="3" type="ORF">I7412_11995</name>
</gene>
<accession>A0A937RDF6</accession>
<dbReference type="InterPro" id="IPR019919">
    <property type="entry name" value="Lucif-like_OxRdtase_MSMEG_2256"/>
</dbReference>
<dbReference type="RefSeq" id="WP_203000990.1">
    <property type="nucleotide sequence ID" value="NZ_JADWYU010000199.1"/>
</dbReference>
<dbReference type="Gene3D" id="3.20.20.30">
    <property type="entry name" value="Luciferase-like domain"/>
    <property type="match status" value="1"/>
</dbReference>
<proteinExistence type="predicted"/>
<dbReference type="CDD" id="cd01097">
    <property type="entry name" value="Tetrahydromethanopterin_reductase"/>
    <property type="match status" value="1"/>
</dbReference>
<keyword evidence="4" id="KW-1185">Reference proteome</keyword>
<organism evidence="3 4">
    <name type="scientific">Frankia nepalensis</name>
    <dbReference type="NCBI Taxonomy" id="1836974"/>
    <lineage>
        <taxon>Bacteria</taxon>
        <taxon>Bacillati</taxon>
        <taxon>Actinomycetota</taxon>
        <taxon>Actinomycetes</taxon>
        <taxon>Frankiales</taxon>
        <taxon>Frankiaceae</taxon>
        <taxon>Frankia</taxon>
    </lineage>
</organism>
<dbReference type="SUPFAM" id="SSF51679">
    <property type="entry name" value="Bacterial luciferase-like"/>
    <property type="match status" value="1"/>
</dbReference>
<dbReference type="EC" id="1.-.-.-" evidence="3"/>
<evidence type="ECO:0000313" key="3">
    <source>
        <dbReference type="EMBL" id="MBL7627882.1"/>
    </source>
</evidence>
<dbReference type="NCBIfam" id="TIGR03617">
    <property type="entry name" value="F420_MSMEG_2256"/>
    <property type="match status" value="1"/>
</dbReference>
<sequence length="371" mass="40388">MKIDAIVQCDLTNAVDVARRAEAAGFDGMLHAEVAHDPFLPLTHAAAATKRITLGTGIAVAFARSPMTVAVTAADLHRQSEGRFVLGLGSQIRAHITRRFSMPWSSPAPRMREYVAALRAIWDSWQNDSPLTFEGDFYQHTLMTPMFNHGPSPHGAPKIFLAGVGPVMTTVAGEVADGYLAHGFTTPDYLRDVTLVNLARGLERAGRSRSEIEVSVPIFSALGRNDAEVEANIKSVRHTLAFYASTPAYRPVLEHHGWADLGAELTRLSKQGQWHAMGDLIDDDVLRTFTIVGKTEDFAPEVLRRYGDLVDRIQIGLLSGPDDEEARESVRALQRAATAHEARGRDSLVSATLDSGALDRHSRDRAAGPPA</sequence>
<evidence type="ECO:0000256" key="1">
    <source>
        <dbReference type="SAM" id="MobiDB-lite"/>
    </source>
</evidence>
<dbReference type="InterPro" id="IPR036661">
    <property type="entry name" value="Luciferase-like_sf"/>
</dbReference>
<feature type="domain" description="Luciferase-like" evidence="2">
    <location>
        <begin position="10"/>
        <end position="306"/>
    </location>
</feature>
<dbReference type="PANTHER" id="PTHR43244">
    <property type="match status" value="1"/>
</dbReference>
<evidence type="ECO:0000313" key="4">
    <source>
        <dbReference type="Proteomes" id="UP000604475"/>
    </source>
</evidence>
<feature type="region of interest" description="Disordered" evidence="1">
    <location>
        <begin position="337"/>
        <end position="371"/>
    </location>
</feature>
<dbReference type="InterPro" id="IPR050564">
    <property type="entry name" value="F420-G6PD/mer"/>
</dbReference>
<dbReference type="Pfam" id="PF00296">
    <property type="entry name" value="Bac_luciferase"/>
    <property type="match status" value="1"/>
</dbReference>
<feature type="compositionally biased region" description="Basic and acidic residues" evidence="1">
    <location>
        <begin position="357"/>
        <end position="371"/>
    </location>
</feature>
<dbReference type="AlphaFoldDB" id="A0A937RDF6"/>
<dbReference type="EMBL" id="JAEACQ010000164">
    <property type="protein sequence ID" value="MBL7627882.1"/>
    <property type="molecule type" value="Genomic_DNA"/>
</dbReference>
<keyword evidence="3" id="KW-0560">Oxidoreductase</keyword>
<dbReference type="PANTHER" id="PTHR43244:SF2">
    <property type="entry name" value="CONSERVED HYPOTHETICAL ALANINE AND PROLINE-RICH PROTEIN"/>
    <property type="match status" value="1"/>
</dbReference>
<name>A0A937RDF6_9ACTN</name>
<reference evidence="3" key="1">
    <citation type="submission" date="2020-12" db="EMBL/GenBank/DDBJ databases">
        <title>Genomic characterization of non-nitrogen-fixing Frankia strains.</title>
        <authorList>
            <person name="Carlos-Shanley C."/>
            <person name="Guerra T."/>
            <person name="Hahn D."/>
        </authorList>
    </citation>
    <scope>NUCLEOTIDE SEQUENCE</scope>
    <source>
        <strain evidence="3">CN6</strain>
    </source>
</reference>
<protein>
    <submittedName>
        <fullName evidence="3">TIGR03617 family F420-dependent LLM class oxidoreductase</fullName>
        <ecNumber evidence="3">1.-.-.-</ecNumber>
    </submittedName>
</protein>
<dbReference type="Proteomes" id="UP000604475">
    <property type="component" value="Unassembled WGS sequence"/>
</dbReference>
<dbReference type="InterPro" id="IPR011251">
    <property type="entry name" value="Luciferase-like_dom"/>
</dbReference>
<dbReference type="GO" id="GO:0016705">
    <property type="term" value="F:oxidoreductase activity, acting on paired donors, with incorporation or reduction of molecular oxygen"/>
    <property type="evidence" value="ECO:0007669"/>
    <property type="project" value="InterPro"/>
</dbReference>